<evidence type="ECO:0000259" key="6">
    <source>
        <dbReference type="Pfam" id="PF22029"/>
    </source>
</evidence>
<evidence type="ECO:0000259" key="5">
    <source>
        <dbReference type="Pfam" id="PF08281"/>
    </source>
</evidence>
<dbReference type="InterPro" id="IPR014284">
    <property type="entry name" value="RNA_pol_sigma-70_dom"/>
</dbReference>
<evidence type="ECO:0000256" key="3">
    <source>
        <dbReference type="ARBA" id="ARBA00023082"/>
    </source>
</evidence>
<protein>
    <submittedName>
        <fullName evidence="7">RNA polymerase sigma-70 factor, ECF subfamily</fullName>
    </submittedName>
</protein>
<dbReference type="AlphaFoldDB" id="A0A8G2BK19"/>
<evidence type="ECO:0000256" key="1">
    <source>
        <dbReference type="ARBA" id="ARBA00010641"/>
    </source>
</evidence>
<dbReference type="PANTHER" id="PTHR43133:SF25">
    <property type="entry name" value="RNA POLYMERASE SIGMA FACTOR RFAY-RELATED"/>
    <property type="match status" value="1"/>
</dbReference>
<evidence type="ECO:0000256" key="4">
    <source>
        <dbReference type="ARBA" id="ARBA00023163"/>
    </source>
</evidence>
<proteinExistence type="inferred from homology"/>
<comment type="caution">
    <text evidence="7">The sequence shown here is derived from an EMBL/GenBank/DDBJ whole genome shotgun (WGS) entry which is preliminary data.</text>
</comment>
<dbReference type="InterPro" id="IPR039425">
    <property type="entry name" value="RNA_pol_sigma-70-like"/>
</dbReference>
<dbReference type="SUPFAM" id="SSF88659">
    <property type="entry name" value="Sigma3 and sigma4 domains of RNA polymerase sigma factors"/>
    <property type="match status" value="1"/>
</dbReference>
<feature type="domain" description="PhyR sigma2" evidence="6">
    <location>
        <begin position="9"/>
        <end position="62"/>
    </location>
</feature>
<dbReference type="EMBL" id="FNBW01000011">
    <property type="protein sequence ID" value="SDG14749.1"/>
    <property type="molecule type" value="Genomic_DNA"/>
</dbReference>
<keyword evidence="2" id="KW-0805">Transcription regulation</keyword>
<evidence type="ECO:0000313" key="8">
    <source>
        <dbReference type="Proteomes" id="UP000198615"/>
    </source>
</evidence>
<name>A0A8G2BK19_9PROT</name>
<dbReference type="GO" id="GO:0006352">
    <property type="term" value="P:DNA-templated transcription initiation"/>
    <property type="evidence" value="ECO:0007669"/>
    <property type="project" value="InterPro"/>
</dbReference>
<dbReference type="InterPro" id="IPR036388">
    <property type="entry name" value="WH-like_DNA-bd_sf"/>
</dbReference>
<dbReference type="GO" id="GO:0003677">
    <property type="term" value="F:DNA binding"/>
    <property type="evidence" value="ECO:0007669"/>
    <property type="project" value="InterPro"/>
</dbReference>
<keyword evidence="3" id="KW-0731">Sigma factor</keyword>
<dbReference type="Pfam" id="PF22029">
    <property type="entry name" value="PhyR_sigma2"/>
    <property type="match status" value="1"/>
</dbReference>
<reference evidence="7 8" key="1">
    <citation type="submission" date="2016-10" db="EMBL/GenBank/DDBJ databases">
        <authorList>
            <person name="Varghese N."/>
            <person name="Submissions S."/>
        </authorList>
    </citation>
    <scope>NUCLEOTIDE SEQUENCE [LARGE SCALE GENOMIC DNA]</scope>
    <source>
        <strain evidence="7 8">DSM 18839</strain>
    </source>
</reference>
<dbReference type="Gene3D" id="1.10.10.10">
    <property type="entry name" value="Winged helix-like DNA-binding domain superfamily/Winged helix DNA-binding domain"/>
    <property type="match status" value="1"/>
</dbReference>
<dbReference type="GO" id="GO:0016987">
    <property type="term" value="F:sigma factor activity"/>
    <property type="evidence" value="ECO:0007669"/>
    <property type="project" value="UniProtKB-KW"/>
</dbReference>
<organism evidence="7 8">
    <name type="scientific">Thalassobaculum litoreum DSM 18839</name>
    <dbReference type="NCBI Taxonomy" id="1123362"/>
    <lineage>
        <taxon>Bacteria</taxon>
        <taxon>Pseudomonadati</taxon>
        <taxon>Pseudomonadota</taxon>
        <taxon>Alphaproteobacteria</taxon>
        <taxon>Rhodospirillales</taxon>
        <taxon>Thalassobaculaceae</taxon>
        <taxon>Thalassobaculum</taxon>
    </lineage>
</organism>
<dbReference type="InterPro" id="IPR013249">
    <property type="entry name" value="RNA_pol_sigma70_r4_t2"/>
</dbReference>
<dbReference type="Proteomes" id="UP000198615">
    <property type="component" value="Unassembled WGS sequence"/>
</dbReference>
<dbReference type="RefSeq" id="WP_038013286.1">
    <property type="nucleotide sequence ID" value="NZ_FNBW01000011.1"/>
</dbReference>
<evidence type="ECO:0000256" key="2">
    <source>
        <dbReference type="ARBA" id="ARBA00023015"/>
    </source>
</evidence>
<keyword evidence="4" id="KW-0804">Transcription</keyword>
<dbReference type="NCBIfam" id="TIGR02937">
    <property type="entry name" value="sigma70-ECF"/>
    <property type="match status" value="1"/>
</dbReference>
<sequence length="188" mass="20912">MSPNVAKEIEQLLPTLRRFARSLTRDAARADDLVQDTVERALKRIDSFEEGSNLKAWMFTIMRNHFISECRRPRPVAGSEELDSGKYEQSIPGAQLDTVELKEFMTAFSHLDKGDQELLILAGLENVPYPDIANMLDVAVGTVKSRVARARMRLRELHVGGSHRSAAPAYATSMRSRNGVIAHHAGVA</sequence>
<evidence type="ECO:0000313" key="7">
    <source>
        <dbReference type="EMBL" id="SDG14749.1"/>
    </source>
</evidence>
<feature type="domain" description="RNA polymerase sigma factor 70 region 4 type 2" evidence="5">
    <location>
        <begin position="102"/>
        <end position="154"/>
    </location>
</feature>
<dbReference type="InterPro" id="IPR053866">
    <property type="entry name" value="PhyR_sigma2"/>
</dbReference>
<dbReference type="InterPro" id="IPR013324">
    <property type="entry name" value="RNA_pol_sigma_r3/r4-like"/>
</dbReference>
<dbReference type="Pfam" id="PF08281">
    <property type="entry name" value="Sigma70_r4_2"/>
    <property type="match status" value="1"/>
</dbReference>
<dbReference type="PANTHER" id="PTHR43133">
    <property type="entry name" value="RNA POLYMERASE ECF-TYPE SIGMA FACTO"/>
    <property type="match status" value="1"/>
</dbReference>
<accession>A0A8G2BK19</accession>
<comment type="similarity">
    <text evidence="1">Belongs to the sigma-70 factor family. ECF subfamily.</text>
</comment>
<dbReference type="InterPro" id="IPR013325">
    <property type="entry name" value="RNA_pol_sigma_r2"/>
</dbReference>
<keyword evidence="8" id="KW-1185">Reference proteome</keyword>
<gene>
    <name evidence="7" type="ORF">SAMN05660686_03503</name>
</gene>
<dbReference type="SUPFAM" id="SSF88946">
    <property type="entry name" value="Sigma2 domain of RNA polymerase sigma factors"/>
    <property type="match status" value="1"/>
</dbReference>
<dbReference type="Gene3D" id="1.10.1740.10">
    <property type="match status" value="1"/>
</dbReference>